<dbReference type="EMBL" id="JANQDX010000014">
    <property type="protein sequence ID" value="KAL0911946.1"/>
    <property type="molecule type" value="Genomic_DNA"/>
</dbReference>
<evidence type="ECO:0000313" key="2">
    <source>
        <dbReference type="EMBL" id="KAL0911946.1"/>
    </source>
</evidence>
<dbReference type="PANTHER" id="PTHR48451:SF1">
    <property type="entry name" value="DUF4218 DOMAIN-CONTAINING PROTEIN"/>
    <property type="match status" value="1"/>
</dbReference>
<keyword evidence="3" id="KW-1185">Reference proteome</keyword>
<reference evidence="2 3" key="1">
    <citation type="journal article" date="2024" name="Plant Biotechnol. J.">
        <title>Dendrobium thyrsiflorum genome and its molecular insights into genes involved in important horticultural traits.</title>
        <authorList>
            <person name="Chen B."/>
            <person name="Wang J.Y."/>
            <person name="Zheng P.J."/>
            <person name="Li K.L."/>
            <person name="Liang Y.M."/>
            <person name="Chen X.F."/>
            <person name="Zhang C."/>
            <person name="Zhao X."/>
            <person name="He X."/>
            <person name="Zhang G.Q."/>
            <person name="Liu Z.J."/>
            <person name="Xu Q."/>
        </authorList>
    </citation>
    <scope>NUCLEOTIDE SEQUENCE [LARGE SCALE GENOMIC DNA]</scope>
    <source>
        <strain evidence="2">GZMU011</strain>
    </source>
</reference>
<comment type="caution">
    <text evidence="2">The sequence shown here is derived from an EMBL/GenBank/DDBJ whole genome shotgun (WGS) entry which is preliminary data.</text>
</comment>
<evidence type="ECO:0000259" key="1">
    <source>
        <dbReference type="Pfam" id="PF13963"/>
    </source>
</evidence>
<organism evidence="2 3">
    <name type="scientific">Dendrobium thyrsiflorum</name>
    <name type="common">Pinecone-like raceme dendrobium</name>
    <name type="synonym">Orchid</name>
    <dbReference type="NCBI Taxonomy" id="117978"/>
    <lineage>
        <taxon>Eukaryota</taxon>
        <taxon>Viridiplantae</taxon>
        <taxon>Streptophyta</taxon>
        <taxon>Embryophyta</taxon>
        <taxon>Tracheophyta</taxon>
        <taxon>Spermatophyta</taxon>
        <taxon>Magnoliopsida</taxon>
        <taxon>Liliopsida</taxon>
        <taxon>Asparagales</taxon>
        <taxon>Orchidaceae</taxon>
        <taxon>Epidendroideae</taxon>
        <taxon>Malaxideae</taxon>
        <taxon>Dendrobiinae</taxon>
        <taxon>Dendrobium</taxon>
    </lineage>
</organism>
<sequence>MNKSWITKAKWSCNYRIDVNNFLEFASPSHNSLGKILCPYKPCINRYFHSMKGVKDHLISKEFFTGYVLWNRHGEEHYNVVEGVMNETFIVTFNLEEAPVHTEHNMLNAYQPNDDREKFAKLMPDVGVELYHRFFLVLKDYVCKKHSHKGSIVVGFIDEFSNGGIPLGKVMSFVLDNKYLVKAHRYVLCCCDDMTSYRECFKDGEKRKKHRQTQLMPSDVEKLVNEKFIEWLCQTISMKALSSSDYGVTYEIKALIKGPNKVAQKYKGIFIKAIPFTQKPKKRIRKLKIMCDWDNISTTGMKEDQFRHPFAELLMSYLYR</sequence>
<dbReference type="AlphaFoldDB" id="A0ABD0UNK5"/>
<proteinExistence type="predicted"/>
<dbReference type="Pfam" id="PF13963">
    <property type="entry name" value="Transpos_assoc"/>
    <property type="match status" value="1"/>
</dbReference>
<dbReference type="PANTHER" id="PTHR48451">
    <property type="entry name" value="DUF4218 DOMAIN-CONTAINING PROTEIN"/>
    <property type="match status" value="1"/>
</dbReference>
<dbReference type="Proteomes" id="UP001552299">
    <property type="component" value="Unassembled WGS sequence"/>
</dbReference>
<accession>A0ABD0UNK5</accession>
<evidence type="ECO:0000313" key="3">
    <source>
        <dbReference type="Proteomes" id="UP001552299"/>
    </source>
</evidence>
<gene>
    <name evidence="2" type="ORF">M5K25_017885</name>
</gene>
<protein>
    <recommendedName>
        <fullName evidence="1">Transposase-associated domain-containing protein</fullName>
    </recommendedName>
</protein>
<feature type="domain" description="Transposase-associated" evidence="1">
    <location>
        <begin position="3"/>
        <end position="75"/>
    </location>
</feature>
<dbReference type="InterPro" id="IPR029480">
    <property type="entry name" value="Transpos_assoc"/>
</dbReference>
<name>A0ABD0UNK5_DENTH</name>